<evidence type="ECO:0000256" key="2">
    <source>
        <dbReference type="SAM" id="Phobius"/>
    </source>
</evidence>
<protein>
    <recommendedName>
        <fullName evidence="5">Glutamate/valine-rich protein</fullName>
    </recommendedName>
</protein>
<keyword evidence="2" id="KW-0812">Transmembrane</keyword>
<dbReference type="OrthoDB" id="206420at2157"/>
<sequence>MRPARIDAIIDLAYGGLILLAVVLIATLDIRVGLTFGLGVFASYVLHVVWKMARFDPDWMTSTVQETVEKSVEETVGETVEKQVEETVDKTVGETVEQTVSETVEETVDKTVGETVEKTVSETVEETVDQTVGETVEKTVSETVEETVGDQLEEVQAKVNSVDERVDRRPREDEVEELLEESADSDQDDRTED</sequence>
<reference evidence="3 4" key="1">
    <citation type="submission" date="2020-07" db="EMBL/GenBank/DDBJ databases">
        <title>Natrinema (YPL30) sp. nov. and Haloterrigena xxxxxx (YPL8) sp. nov., isolated from a salt mine.</title>
        <authorList>
            <person name="Cui H."/>
        </authorList>
    </citation>
    <scope>NUCLEOTIDE SEQUENCE [LARGE SCALE GENOMIC DNA]</scope>
    <source>
        <strain evidence="3 4">YPL13</strain>
    </source>
</reference>
<dbReference type="AlphaFoldDB" id="A0A7D6CM47"/>
<evidence type="ECO:0008006" key="5">
    <source>
        <dbReference type="Google" id="ProtNLM"/>
    </source>
</evidence>
<dbReference type="Proteomes" id="UP000510869">
    <property type="component" value="Chromosome"/>
</dbReference>
<keyword evidence="2" id="KW-1133">Transmembrane helix</keyword>
<proteinExistence type="predicted"/>
<feature type="transmembrane region" description="Helical" evidence="2">
    <location>
        <begin position="12"/>
        <end position="28"/>
    </location>
</feature>
<name>A0A7D6CM47_9EURY</name>
<dbReference type="EMBL" id="CP059154">
    <property type="protein sequence ID" value="QLK24515.1"/>
    <property type="molecule type" value="Genomic_DNA"/>
</dbReference>
<evidence type="ECO:0000313" key="4">
    <source>
        <dbReference type="Proteomes" id="UP000510869"/>
    </source>
</evidence>
<organism evidence="3 4">
    <name type="scientific">Natrinema zhouii</name>
    <dbReference type="NCBI Taxonomy" id="1710539"/>
    <lineage>
        <taxon>Archaea</taxon>
        <taxon>Methanobacteriati</taxon>
        <taxon>Methanobacteriota</taxon>
        <taxon>Stenosarchaea group</taxon>
        <taxon>Halobacteria</taxon>
        <taxon>Halobacteriales</taxon>
        <taxon>Natrialbaceae</taxon>
        <taxon>Natrinema</taxon>
    </lineage>
</organism>
<gene>
    <name evidence="3" type="ORF">HYG81_10295</name>
</gene>
<evidence type="ECO:0000313" key="3">
    <source>
        <dbReference type="EMBL" id="QLK24515.1"/>
    </source>
</evidence>
<feature type="compositionally biased region" description="Acidic residues" evidence="1">
    <location>
        <begin position="173"/>
        <end position="193"/>
    </location>
</feature>
<evidence type="ECO:0000256" key="1">
    <source>
        <dbReference type="SAM" id="MobiDB-lite"/>
    </source>
</evidence>
<accession>A0A7D6CM47</accession>
<feature type="compositionally biased region" description="Basic and acidic residues" evidence="1">
    <location>
        <begin position="161"/>
        <end position="172"/>
    </location>
</feature>
<dbReference type="SUPFAM" id="SSF69349">
    <property type="entry name" value="Phage fibre proteins"/>
    <property type="match status" value="1"/>
</dbReference>
<dbReference type="KEGG" id="nay:HYG81_10295"/>
<feature type="region of interest" description="Disordered" evidence="1">
    <location>
        <begin position="145"/>
        <end position="193"/>
    </location>
</feature>
<dbReference type="GeneID" id="56143598"/>
<dbReference type="RefSeq" id="WP_180839598.1">
    <property type="nucleotide sequence ID" value="NZ_CP059154.1"/>
</dbReference>
<keyword evidence="4" id="KW-1185">Reference proteome</keyword>
<keyword evidence="2" id="KW-0472">Membrane</keyword>